<dbReference type="InterPro" id="IPR001841">
    <property type="entry name" value="Znf_RING"/>
</dbReference>
<feature type="transmembrane region" description="Helical" evidence="14">
    <location>
        <begin position="296"/>
        <end position="313"/>
    </location>
</feature>
<dbReference type="PANTHER" id="PTHR45977">
    <property type="entry name" value="TARGET OF ERK KINASE MPK-1"/>
    <property type="match status" value="1"/>
</dbReference>
<dbReference type="GO" id="GO:0006511">
    <property type="term" value="P:ubiquitin-dependent protein catabolic process"/>
    <property type="evidence" value="ECO:0007669"/>
    <property type="project" value="TreeGrafter"/>
</dbReference>
<dbReference type="Gene3D" id="3.30.40.10">
    <property type="entry name" value="Zinc/RING finger domain, C3HC4 (zinc finger)"/>
    <property type="match status" value="1"/>
</dbReference>
<evidence type="ECO:0000256" key="9">
    <source>
        <dbReference type="ARBA" id="ARBA00022833"/>
    </source>
</evidence>
<evidence type="ECO:0000256" key="7">
    <source>
        <dbReference type="ARBA" id="ARBA00022771"/>
    </source>
</evidence>
<dbReference type="AlphaFoldDB" id="A0A9P7V1D4"/>
<dbReference type="GO" id="GO:0061630">
    <property type="term" value="F:ubiquitin protein ligase activity"/>
    <property type="evidence" value="ECO:0007669"/>
    <property type="project" value="UniProtKB-EC"/>
</dbReference>
<feature type="region of interest" description="Disordered" evidence="13">
    <location>
        <begin position="380"/>
        <end position="444"/>
    </location>
</feature>
<comment type="caution">
    <text evidence="16">The sequence shown here is derived from an EMBL/GenBank/DDBJ whole genome shotgun (WGS) entry which is preliminary data.</text>
</comment>
<evidence type="ECO:0000256" key="5">
    <source>
        <dbReference type="ARBA" id="ARBA00022692"/>
    </source>
</evidence>
<feature type="transmembrane region" description="Helical" evidence="14">
    <location>
        <begin position="264"/>
        <end position="284"/>
    </location>
</feature>
<keyword evidence="4" id="KW-0808">Transferase</keyword>
<evidence type="ECO:0000313" key="16">
    <source>
        <dbReference type="EMBL" id="KAG7098543.1"/>
    </source>
</evidence>
<evidence type="ECO:0000256" key="14">
    <source>
        <dbReference type="SAM" id="Phobius"/>
    </source>
</evidence>
<evidence type="ECO:0000256" key="6">
    <source>
        <dbReference type="ARBA" id="ARBA00022723"/>
    </source>
</evidence>
<dbReference type="InterPro" id="IPR013083">
    <property type="entry name" value="Znf_RING/FYVE/PHD"/>
</dbReference>
<evidence type="ECO:0000256" key="3">
    <source>
        <dbReference type="ARBA" id="ARBA00012483"/>
    </source>
</evidence>
<evidence type="ECO:0000313" key="17">
    <source>
        <dbReference type="Proteomes" id="UP001049176"/>
    </source>
</evidence>
<dbReference type="SMART" id="SM00184">
    <property type="entry name" value="RING"/>
    <property type="match status" value="1"/>
</dbReference>
<evidence type="ECO:0000256" key="2">
    <source>
        <dbReference type="ARBA" id="ARBA00004141"/>
    </source>
</evidence>
<accession>A0A9P7V1D4</accession>
<reference evidence="16" key="1">
    <citation type="journal article" date="2021" name="Genome Biol. Evol.">
        <title>The assembled and annotated genome of the fairy-ring fungus Marasmius oreades.</title>
        <authorList>
            <person name="Hiltunen M."/>
            <person name="Ament-Velasquez S.L."/>
            <person name="Johannesson H."/>
        </authorList>
    </citation>
    <scope>NUCLEOTIDE SEQUENCE</scope>
    <source>
        <strain evidence="16">03SP1</strain>
    </source>
</reference>
<feature type="transmembrane region" description="Helical" evidence="14">
    <location>
        <begin position="320"/>
        <end position="338"/>
    </location>
</feature>
<keyword evidence="8" id="KW-0833">Ubl conjugation pathway</keyword>
<dbReference type="SUPFAM" id="SSF57850">
    <property type="entry name" value="RING/U-box"/>
    <property type="match status" value="1"/>
</dbReference>
<sequence>MADTRLDRNALRRSRSAPDVPLESSRQPLTVILPAPSDLINGPRSAGPSHSFSYGQGSELSTIAPSGTTIASPPTASTSFRETQAVMRTTPAAAQDRPPPRQFHPHRSFIYRAMIYLGYGRGASPNRKIFVSLLWNLLWGFAQIVTIIGVLAYAASKESPVMTGVNEWAACSRPLGVWSCLWIGRVFVACILSYWGWRRDRTARELRDDPEAGTSNAISEASHPATPPDQSQGRNGRASHQHGSNSSASADTSILPHTILFRRLSLFSSLYSLSWFLTAHILVYTSVNSCRWSSPHLWWLVFSILCITYLMILEVVVLGLVIFIIGPFILLLWNIFLICVGRHPLQNPHMIKPEIGKLPKSAVDRIPLVMYIPPPPDAPPAEGPIKSPEAAHLYPPKPPQVSPSRSKRRFKYIRKFSKTKKQNTGDEKEAGDGVPHENKEDSWEDHWETEGYPFVVLDNNRAACAICLMDFEEPKRISKINGTDTQETLAGPNLLTNNESIADSQNIAEEERERDPATMRLEDAGVGAQPLRLLACGHVFHKTCLDPWLIDVSGRCPVCQRRVEVSESKKKKKGAR</sequence>
<evidence type="ECO:0000256" key="13">
    <source>
        <dbReference type="SAM" id="MobiDB-lite"/>
    </source>
</evidence>
<feature type="region of interest" description="Disordered" evidence="13">
    <location>
        <begin position="1"/>
        <end position="28"/>
    </location>
</feature>
<dbReference type="Proteomes" id="UP001049176">
    <property type="component" value="Chromosome 1"/>
</dbReference>
<feature type="compositionally biased region" description="Basic and acidic residues" evidence="13">
    <location>
        <begin position="1"/>
        <end position="10"/>
    </location>
</feature>
<dbReference type="OrthoDB" id="8062037at2759"/>
<name>A0A9P7V1D4_9AGAR</name>
<keyword evidence="9" id="KW-0862">Zinc</keyword>
<dbReference type="GO" id="GO:0008270">
    <property type="term" value="F:zinc ion binding"/>
    <property type="evidence" value="ECO:0007669"/>
    <property type="project" value="UniProtKB-KW"/>
</dbReference>
<evidence type="ECO:0000256" key="4">
    <source>
        <dbReference type="ARBA" id="ARBA00022679"/>
    </source>
</evidence>
<dbReference type="PROSITE" id="PS50089">
    <property type="entry name" value="ZF_RING_2"/>
    <property type="match status" value="1"/>
</dbReference>
<dbReference type="EC" id="2.3.2.27" evidence="3"/>
<dbReference type="GeneID" id="66069555"/>
<feature type="compositionally biased region" description="Polar residues" evidence="13">
    <location>
        <begin position="241"/>
        <end position="250"/>
    </location>
</feature>
<gene>
    <name evidence="16" type="ORF">E1B28_000479</name>
</gene>
<keyword evidence="7 12" id="KW-0863">Zinc-finger</keyword>
<keyword evidence="10 14" id="KW-1133">Transmembrane helix</keyword>
<evidence type="ECO:0000259" key="15">
    <source>
        <dbReference type="PROSITE" id="PS50089"/>
    </source>
</evidence>
<feature type="compositionally biased region" description="Basic residues" evidence="13">
    <location>
        <begin position="405"/>
        <end position="421"/>
    </location>
</feature>
<feature type="region of interest" description="Disordered" evidence="13">
    <location>
        <begin position="206"/>
        <end position="250"/>
    </location>
</feature>
<evidence type="ECO:0000256" key="11">
    <source>
        <dbReference type="ARBA" id="ARBA00023136"/>
    </source>
</evidence>
<keyword evidence="17" id="KW-1185">Reference proteome</keyword>
<dbReference type="GO" id="GO:0016020">
    <property type="term" value="C:membrane"/>
    <property type="evidence" value="ECO:0007669"/>
    <property type="project" value="UniProtKB-SubCell"/>
</dbReference>
<dbReference type="RefSeq" id="XP_043015013.1">
    <property type="nucleotide sequence ID" value="XM_043146311.1"/>
</dbReference>
<protein>
    <recommendedName>
        <fullName evidence="3">RING-type E3 ubiquitin transferase</fullName>
        <ecNumber evidence="3">2.3.2.27</ecNumber>
    </recommendedName>
</protein>
<dbReference type="KEGG" id="more:E1B28_000479"/>
<organism evidence="16 17">
    <name type="scientific">Marasmius oreades</name>
    <name type="common">fairy-ring Marasmius</name>
    <dbReference type="NCBI Taxonomy" id="181124"/>
    <lineage>
        <taxon>Eukaryota</taxon>
        <taxon>Fungi</taxon>
        <taxon>Dikarya</taxon>
        <taxon>Basidiomycota</taxon>
        <taxon>Agaricomycotina</taxon>
        <taxon>Agaricomycetes</taxon>
        <taxon>Agaricomycetidae</taxon>
        <taxon>Agaricales</taxon>
        <taxon>Marasmiineae</taxon>
        <taxon>Marasmiaceae</taxon>
        <taxon>Marasmius</taxon>
    </lineage>
</organism>
<comment type="catalytic activity">
    <reaction evidence="1">
        <text>S-ubiquitinyl-[E2 ubiquitin-conjugating enzyme]-L-cysteine + [acceptor protein]-L-lysine = [E2 ubiquitin-conjugating enzyme]-L-cysteine + N(6)-ubiquitinyl-[acceptor protein]-L-lysine.</text>
        <dbReference type="EC" id="2.3.2.27"/>
    </reaction>
</comment>
<comment type="subcellular location">
    <subcellularLocation>
        <location evidence="2">Membrane</location>
        <topology evidence="2">Multi-pass membrane protein</topology>
    </subcellularLocation>
</comment>
<dbReference type="EMBL" id="CM032181">
    <property type="protein sequence ID" value="KAG7098543.1"/>
    <property type="molecule type" value="Genomic_DNA"/>
</dbReference>
<feature type="transmembrane region" description="Helical" evidence="14">
    <location>
        <begin position="133"/>
        <end position="155"/>
    </location>
</feature>
<dbReference type="GO" id="GO:0016567">
    <property type="term" value="P:protein ubiquitination"/>
    <property type="evidence" value="ECO:0007669"/>
    <property type="project" value="TreeGrafter"/>
</dbReference>
<keyword evidence="6" id="KW-0479">Metal-binding</keyword>
<keyword evidence="5 14" id="KW-0812">Transmembrane</keyword>
<keyword evidence="11 14" id="KW-0472">Membrane</keyword>
<evidence type="ECO:0000256" key="10">
    <source>
        <dbReference type="ARBA" id="ARBA00022989"/>
    </source>
</evidence>
<proteinExistence type="predicted"/>
<feature type="compositionally biased region" description="Basic and acidic residues" evidence="13">
    <location>
        <begin position="423"/>
        <end position="444"/>
    </location>
</feature>
<evidence type="ECO:0000256" key="12">
    <source>
        <dbReference type="PROSITE-ProRule" id="PRU00175"/>
    </source>
</evidence>
<feature type="transmembrane region" description="Helical" evidence="14">
    <location>
        <begin position="175"/>
        <end position="197"/>
    </location>
</feature>
<evidence type="ECO:0000256" key="8">
    <source>
        <dbReference type="ARBA" id="ARBA00022786"/>
    </source>
</evidence>
<feature type="domain" description="RING-type" evidence="15">
    <location>
        <begin position="464"/>
        <end position="560"/>
    </location>
</feature>
<dbReference type="PANTHER" id="PTHR45977:SF4">
    <property type="entry name" value="RING-TYPE DOMAIN-CONTAINING PROTEIN"/>
    <property type="match status" value="1"/>
</dbReference>
<dbReference type="CDD" id="cd16448">
    <property type="entry name" value="RING-H2"/>
    <property type="match status" value="1"/>
</dbReference>
<dbReference type="Pfam" id="PF13639">
    <property type="entry name" value="zf-RING_2"/>
    <property type="match status" value="1"/>
</dbReference>
<evidence type="ECO:0000256" key="1">
    <source>
        <dbReference type="ARBA" id="ARBA00000900"/>
    </source>
</evidence>